<keyword evidence="1" id="KW-1133">Transmembrane helix</keyword>
<keyword evidence="1" id="KW-0472">Membrane</keyword>
<evidence type="ECO:0000313" key="3">
    <source>
        <dbReference type="Proteomes" id="UP000023152"/>
    </source>
</evidence>
<reference evidence="2 3" key="1">
    <citation type="journal article" date="2013" name="Curr. Biol.">
        <title>The Genome of the Foraminiferan Reticulomyxa filosa.</title>
        <authorList>
            <person name="Glockner G."/>
            <person name="Hulsmann N."/>
            <person name="Schleicher M."/>
            <person name="Noegel A.A."/>
            <person name="Eichinger L."/>
            <person name="Gallinger C."/>
            <person name="Pawlowski J."/>
            <person name="Sierra R."/>
            <person name="Euteneuer U."/>
            <person name="Pillet L."/>
            <person name="Moustafa A."/>
            <person name="Platzer M."/>
            <person name="Groth M."/>
            <person name="Szafranski K."/>
            <person name="Schliwa M."/>
        </authorList>
    </citation>
    <scope>NUCLEOTIDE SEQUENCE [LARGE SCALE GENOMIC DNA]</scope>
</reference>
<name>X6LRT5_RETFI</name>
<dbReference type="AlphaFoldDB" id="X6LRT5"/>
<organism evidence="2 3">
    <name type="scientific">Reticulomyxa filosa</name>
    <dbReference type="NCBI Taxonomy" id="46433"/>
    <lineage>
        <taxon>Eukaryota</taxon>
        <taxon>Sar</taxon>
        <taxon>Rhizaria</taxon>
        <taxon>Retaria</taxon>
        <taxon>Foraminifera</taxon>
        <taxon>Monothalamids</taxon>
        <taxon>Reticulomyxidae</taxon>
        <taxon>Reticulomyxa</taxon>
    </lineage>
</organism>
<evidence type="ECO:0000256" key="1">
    <source>
        <dbReference type="SAM" id="Phobius"/>
    </source>
</evidence>
<accession>X6LRT5</accession>
<keyword evidence="3" id="KW-1185">Reference proteome</keyword>
<sequence length="203" mass="24278">MLQKYLGNRMAKGHVEYEIFEISIKSKCVFSDAKCLKKPFLMPNKNRNTHLCLLFLHAISLMTVATFMQSYFFKRSKPSKCFFLNARYANFQLVAVHHNINNSEVNIENIFNKKKKELFNSLFFCFIFFNSKKDFYLFVYPIYNYELFCQFNYDNLKKKIMTVTQSFNDSTVYLYLKCGVICNAFIRKRFFCDICMVFLPLKK</sequence>
<evidence type="ECO:0000313" key="2">
    <source>
        <dbReference type="EMBL" id="ETO04603.1"/>
    </source>
</evidence>
<keyword evidence="1" id="KW-0812">Transmembrane</keyword>
<protein>
    <submittedName>
        <fullName evidence="2">Uncharacterized protein</fullName>
    </submittedName>
</protein>
<proteinExistence type="predicted"/>
<dbReference type="EMBL" id="ASPP01029148">
    <property type="protein sequence ID" value="ETO04603.1"/>
    <property type="molecule type" value="Genomic_DNA"/>
</dbReference>
<gene>
    <name evidence="2" type="ORF">RFI_32793</name>
</gene>
<feature type="transmembrane region" description="Helical" evidence="1">
    <location>
        <begin position="51"/>
        <end position="73"/>
    </location>
</feature>
<comment type="caution">
    <text evidence="2">The sequence shown here is derived from an EMBL/GenBank/DDBJ whole genome shotgun (WGS) entry which is preliminary data.</text>
</comment>
<dbReference type="Proteomes" id="UP000023152">
    <property type="component" value="Unassembled WGS sequence"/>
</dbReference>